<keyword evidence="11 16" id="KW-0520">NAD</keyword>
<dbReference type="GO" id="GO:0046872">
    <property type="term" value="F:metal ion binding"/>
    <property type="evidence" value="ECO:0007669"/>
    <property type="project" value="UniProtKB-KW"/>
</dbReference>
<keyword evidence="13" id="KW-0464">Manganese</keyword>
<dbReference type="Gene3D" id="3.30.470.30">
    <property type="entry name" value="DNA ligase/mRNA capping enzyme"/>
    <property type="match status" value="1"/>
</dbReference>
<evidence type="ECO:0000259" key="17">
    <source>
        <dbReference type="SMART" id="SM00532"/>
    </source>
</evidence>
<dbReference type="SMART" id="SM00532">
    <property type="entry name" value="LIGANc"/>
    <property type="match status" value="1"/>
</dbReference>
<dbReference type="PROSITE" id="PS01055">
    <property type="entry name" value="DNA_LIGASE_N1"/>
    <property type="match status" value="1"/>
</dbReference>
<reference evidence="18 19" key="1">
    <citation type="submission" date="2019-03" db="EMBL/GenBank/DDBJ databases">
        <title>Lake Tanganyika Metagenome-Assembled Genomes (MAGs).</title>
        <authorList>
            <person name="Tran P."/>
        </authorList>
    </citation>
    <scope>NUCLEOTIDE SEQUENCE [LARGE SCALE GENOMIC DNA]</scope>
    <source>
        <strain evidence="18">K_DeepCast_65m_m2_236</strain>
    </source>
</reference>
<feature type="non-terminal residue" evidence="18">
    <location>
        <position position="537"/>
    </location>
</feature>
<dbReference type="InterPro" id="IPR013839">
    <property type="entry name" value="DNAligase_adenylation"/>
</dbReference>
<keyword evidence="5 16" id="KW-0436">Ligase</keyword>
<dbReference type="Gene3D" id="2.40.50.140">
    <property type="entry name" value="Nucleic acid-binding proteins"/>
    <property type="match status" value="1"/>
</dbReference>
<evidence type="ECO:0000256" key="12">
    <source>
        <dbReference type="ARBA" id="ARBA00023204"/>
    </source>
</evidence>
<dbReference type="FunFam" id="1.10.150.20:FF:000007">
    <property type="entry name" value="DNA ligase"/>
    <property type="match status" value="1"/>
</dbReference>
<dbReference type="Pfam" id="PF03120">
    <property type="entry name" value="OB_DNA_ligase"/>
    <property type="match status" value="1"/>
</dbReference>
<evidence type="ECO:0000256" key="10">
    <source>
        <dbReference type="ARBA" id="ARBA00022842"/>
    </source>
</evidence>
<keyword evidence="10" id="KW-0460">Magnesium</keyword>
<evidence type="ECO:0000313" key="18">
    <source>
        <dbReference type="EMBL" id="MBM3274569.1"/>
    </source>
</evidence>
<evidence type="ECO:0000256" key="6">
    <source>
        <dbReference type="ARBA" id="ARBA00022705"/>
    </source>
</evidence>
<dbReference type="GO" id="GO:0006260">
    <property type="term" value="P:DNA replication"/>
    <property type="evidence" value="ECO:0007669"/>
    <property type="project" value="UniProtKB-KW"/>
</dbReference>
<dbReference type="InterPro" id="IPR001679">
    <property type="entry name" value="DNA_ligase"/>
</dbReference>
<sequence>MASATPGIQDPARQRVEQLRREIADHDFRYYVLAEPIVSDAEYDRLFRELKQLEEDNPSLLSPDSPTQRVGGAIHTDFKPVRHAVPMLSLANAMNGADLRAWDERVRRLLADEGRQSAEQPVAYATEVKVDGLAISLHYEEGRLIRAATRGDGLTGEDVTLNVKTIGDIPWELPPYVADKLEVRGEVYMTKGEFEAFNARQAEAGGKLFANPRNSAAGSLRQIDPRQTALRPLHFVAYSAMGLRDVTTHTATLTRLEQIGFPTTRPRRVEGADGVASEYERVLAERHELPFEIDGLVVKANDLVSWELLGSVGREPRWAIAYKFPAVEETTRCLDIQVSVGRTGVLTPVAILQPVQIGGVTVSNASLFNEEEVRRKDIRIGDWVVIRRAGDVIPQVVKAVEERRVGDEREFRMPDRCPVCGSHLERVEGQVAVRCAGGLACKAQLVNGLLHFAARRALDIQGLGDKVSVELVEKGLVRDLADIYTLDREVWRSLERFGDKSADNLIKALEASREQPFDRVLFGLGIPQVGEVTAKLL</sequence>
<dbReference type="Gene3D" id="1.10.150.20">
    <property type="entry name" value="5' to 3' exonuclease, C-terminal subdomain"/>
    <property type="match status" value="1"/>
</dbReference>
<dbReference type="PROSITE" id="PS01056">
    <property type="entry name" value="DNA_LIGASE_N2"/>
    <property type="match status" value="1"/>
</dbReference>
<dbReference type="FunFam" id="1.10.287.610:FF:000002">
    <property type="entry name" value="DNA ligase"/>
    <property type="match status" value="1"/>
</dbReference>
<dbReference type="SUPFAM" id="SSF56091">
    <property type="entry name" value="DNA ligase/mRNA capping enzyme, catalytic domain"/>
    <property type="match status" value="1"/>
</dbReference>
<evidence type="ECO:0000256" key="15">
    <source>
        <dbReference type="ARBA" id="ARBA00060881"/>
    </source>
</evidence>
<dbReference type="Gene3D" id="1.10.287.610">
    <property type="entry name" value="Helix hairpin bin"/>
    <property type="match status" value="1"/>
</dbReference>
<evidence type="ECO:0000256" key="7">
    <source>
        <dbReference type="ARBA" id="ARBA00022723"/>
    </source>
</evidence>
<accession>A0A937X264</accession>
<keyword evidence="7" id="KW-0479">Metal-binding</keyword>
<evidence type="ECO:0000256" key="3">
    <source>
        <dbReference type="ARBA" id="ARBA00012722"/>
    </source>
</evidence>
<evidence type="ECO:0000256" key="8">
    <source>
        <dbReference type="ARBA" id="ARBA00022763"/>
    </source>
</evidence>
<comment type="catalytic activity">
    <reaction evidence="14 16">
        <text>NAD(+) + (deoxyribonucleotide)n-3'-hydroxyl + 5'-phospho-(deoxyribonucleotide)m = (deoxyribonucleotide)n+m + AMP + beta-nicotinamide D-nucleotide.</text>
        <dbReference type="EC" id="6.5.1.2"/>
    </reaction>
</comment>
<dbReference type="HAMAP" id="MF_01588">
    <property type="entry name" value="DNA_ligase_A"/>
    <property type="match status" value="1"/>
</dbReference>
<proteinExistence type="inferred from homology"/>
<evidence type="ECO:0000256" key="11">
    <source>
        <dbReference type="ARBA" id="ARBA00023027"/>
    </source>
</evidence>
<keyword evidence="9" id="KW-0862">Zinc</keyword>
<dbReference type="PANTHER" id="PTHR23389">
    <property type="entry name" value="CHROMOSOME TRANSMISSION FIDELITY FACTOR 18"/>
    <property type="match status" value="1"/>
</dbReference>
<dbReference type="CDD" id="cd00114">
    <property type="entry name" value="LIGANc"/>
    <property type="match status" value="1"/>
</dbReference>
<comment type="similarity">
    <text evidence="15">Belongs to the NAD-dependent DNA ligase family. LigA subfamily.</text>
</comment>
<dbReference type="EMBL" id="VGJX01000254">
    <property type="protein sequence ID" value="MBM3274569.1"/>
    <property type="molecule type" value="Genomic_DNA"/>
</dbReference>
<dbReference type="InterPro" id="IPR033136">
    <property type="entry name" value="DNA_ligase_CS"/>
</dbReference>
<evidence type="ECO:0000256" key="9">
    <source>
        <dbReference type="ARBA" id="ARBA00022833"/>
    </source>
</evidence>
<evidence type="ECO:0000256" key="1">
    <source>
        <dbReference type="ARBA" id="ARBA00001946"/>
    </source>
</evidence>
<dbReference type="InterPro" id="IPR013840">
    <property type="entry name" value="DNAligase_N"/>
</dbReference>
<dbReference type="AlphaFoldDB" id="A0A937X264"/>
<evidence type="ECO:0000256" key="2">
    <source>
        <dbReference type="ARBA" id="ARBA00004067"/>
    </source>
</evidence>
<dbReference type="EC" id="6.5.1.2" evidence="3 16"/>
<dbReference type="NCBIfam" id="TIGR00575">
    <property type="entry name" value="dnlj"/>
    <property type="match status" value="1"/>
</dbReference>
<protein>
    <recommendedName>
        <fullName evidence="4 16">DNA ligase</fullName>
        <ecNumber evidence="3 16">6.5.1.2</ecNumber>
    </recommendedName>
</protein>
<feature type="domain" description="NAD-dependent DNA ligase N-terminal" evidence="17">
    <location>
        <begin position="11"/>
        <end position="457"/>
    </location>
</feature>
<evidence type="ECO:0000256" key="14">
    <source>
        <dbReference type="ARBA" id="ARBA00034005"/>
    </source>
</evidence>
<dbReference type="GO" id="GO:0005829">
    <property type="term" value="C:cytosol"/>
    <property type="evidence" value="ECO:0007669"/>
    <property type="project" value="TreeGrafter"/>
</dbReference>
<dbReference type="Proteomes" id="UP000703893">
    <property type="component" value="Unassembled WGS sequence"/>
</dbReference>
<dbReference type="FunFam" id="3.30.470.30:FF:000001">
    <property type="entry name" value="DNA ligase"/>
    <property type="match status" value="1"/>
</dbReference>
<dbReference type="InterPro" id="IPR010994">
    <property type="entry name" value="RuvA_2-like"/>
</dbReference>
<dbReference type="InterPro" id="IPR018239">
    <property type="entry name" value="DNA_ligase_AS"/>
</dbReference>
<dbReference type="GO" id="GO:0006281">
    <property type="term" value="P:DNA repair"/>
    <property type="evidence" value="ECO:0007669"/>
    <property type="project" value="UniProtKB-KW"/>
</dbReference>
<organism evidence="18 19">
    <name type="scientific">Candidatus Tanganyikabacteria bacterium</name>
    <dbReference type="NCBI Taxonomy" id="2961651"/>
    <lineage>
        <taxon>Bacteria</taxon>
        <taxon>Bacillati</taxon>
        <taxon>Candidatus Sericytochromatia</taxon>
        <taxon>Candidatus Tanganyikabacteria</taxon>
    </lineage>
</organism>
<dbReference type="InterPro" id="IPR004150">
    <property type="entry name" value="NAD_DNA_ligase_OB"/>
</dbReference>
<evidence type="ECO:0000256" key="13">
    <source>
        <dbReference type="ARBA" id="ARBA00023211"/>
    </source>
</evidence>
<dbReference type="GO" id="GO:0003911">
    <property type="term" value="F:DNA ligase (NAD+) activity"/>
    <property type="evidence" value="ECO:0007669"/>
    <property type="project" value="UniProtKB-EC"/>
</dbReference>
<dbReference type="FunFam" id="2.40.50.140:FF:000012">
    <property type="entry name" value="DNA ligase"/>
    <property type="match status" value="1"/>
</dbReference>
<dbReference type="InterPro" id="IPR004149">
    <property type="entry name" value="Znf_DNAligase_C4"/>
</dbReference>
<evidence type="ECO:0000256" key="16">
    <source>
        <dbReference type="RuleBase" id="RU000618"/>
    </source>
</evidence>
<keyword evidence="8 16" id="KW-0227">DNA damage</keyword>
<name>A0A937X264_9BACT</name>
<dbReference type="NCBIfam" id="NF005932">
    <property type="entry name" value="PRK07956.1"/>
    <property type="match status" value="1"/>
</dbReference>
<dbReference type="Pfam" id="PF03119">
    <property type="entry name" value="DNA_ligase_ZBD"/>
    <property type="match status" value="1"/>
</dbReference>
<dbReference type="SUPFAM" id="SSF47781">
    <property type="entry name" value="RuvA domain 2-like"/>
    <property type="match status" value="1"/>
</dbReference>
<dbReference type="PANTHER" id="PTHR23389:SF9">
    <property type="entry name" value="DNA LIGASE"/>
    <property type="match status" value="1"/>
</dbReference>
<dbReference type="Gene3D" id="6.20.10.30">
    <property type="match status" value="1"/>
</dbReference>
<evidence type="ECO:0000256" key="4">
    <source>
        <dbReference type="ARBA" id="ARBA00013308"/>
    </source>
</evidence>
<dbReference type="InterPro" id="IPR012340">
    <property type="entry name" value="NA-bd_OB-fold"/>
</dbReference>
<keyword evidence="12 16" id="KW-0234">DNA repair</keyword>
<dbReference type="Pfam" id="PF01653">
    <property type="entry name" value="DNA_ligase_aden"/>
    <property type="match status" value="1"/>
</dbReference>
<comment type="caution">
    <text evidence="18">The sequence shown here is derived from an EMBL/GenBank/DDBJ whole genome shotgun (WGS) entry which is preliminary data.</text>
</comment>
<keyword evidence="6 16" id="KW-0235">DNA replication</keyword>
<comment type="function">
    <text evidence="2">DNA ligase that catalyzes the formation of phosphodiester linkages between 5'-phosphoryl and 3'-hydroxyl groups in double-stranded DNA using NAD as a coenzyme and as the energy source for the reaction. It is essential for DNA replication and repair of damaged DNA.</text>
</comment>
<dbReference type="SUPFAM" id="SSF50249">
    <property type="entry name" value="Nucleic acid-binding proteins"/>
    <property type="match status" value="1"/>
</dbReference>
<gene>
    <name evidence="18" type="primary">ligA</name>
    <name evidence="18" type="ORF">FJZ00_05430</name>
</gene>
<evidence type="ECO:0000256" key="5">
    <source>
        <dbReference type="ARBA" id="ARBA00022598"/>
    </source>
</evidence>
<evidence type="ECO:0000313" key="19">
    <source>
        <dbReference type="Proteomes" id="UP000703893"/>
    </source>
</evidence>
<comment type="cofactor">
    <cofactor evidence="1">
        <name>Mg(2+)</name>
        <dbReference type="ChEBI" id="CHEBI:18420"/>
    </cofactor>
</comment>